<dbReference type="GO" id="GO:0052689">
    <property type="term" value="F:carboxylic ester hydrolase activity"/>
    <property type="evidence" value="ECO:0007669"/>
    <property type="project" value="InterPro"/>
</dbReference>
<dbReference type="CDD" id="cd01831">
    <property type="entry name" value="Endoglucanase_E_like"/>
    <property type="match status" value="1"/>
</dbReference>
<dbReference type="InterPro" id="IPR036514">
    <property type="entry name" value="SGNH_hydro_sf"/>
</dbReference>
<dbReference type="PANTHER" id="PTHR37834:SF2">
    <property type="entry name" value="ESTERASE, SGNH HYDROLASE-TYPE"/>
    <property type="match status" value="1"/>
</dbReference>
<accession>A0A5B8VS56</accession>
<dbReference type="Gene3D" id="3.40.50.1110">
    <property type="entry name" value="SGNH hydrolase"/>
    <property type="match status" value="1"/>
</dbReference>
<dbReference type="SUPFAM" id="SSF52266">
    <property type="entry name" value="SGNH hydrolase"/>
    <property type="match status" value="1"/>
</dbReference>
<dbReference type="Pfam" id="PF13472">
    <property type="entry name" value="Lipase_GDSL_2"/>
    <property type="match status" value="1"/>
</dbReference>
<name>A0A5B8VS56_9BACT</name>
<reference evidence="3 4" key="1">
    <citation type="journal article" date="2017" name="Int. J. Syst. Evol. Microbiol.">
        <title>Arachidicoccus ginsenosidivorans sp. nov., with ginsenoside-converting activity isolated from ginseng cultivating soil.</title>
        <authorList>
            <person name="Siddiqi M.Z."/>
            <person name="Aslam Z."/>
            <person name="Im W.T."/>
        </authorList>
    </citation>
    <scope>NUCLEOTIDE SEQUENCE [LARGE SCALE GENOMIC DNA]</scope>
    <source>
        <strain evidence="3 4">Gsoil 809</strain>
    </source>
</reference>
<proteinExistence type="predicted"/>
<dbReference type="InterPro" id="IPR037461">
    <property type="entry name" value="CtCE2-like_dom"/>
</dbReference>
<dbReference type="EMBL" id="CP042434">
    <property type="protein sequence ID" value="QEC73118.1"/>
    <property type="molecule type" value="Genomic_DNA"/>
</dbReference>
<sequence>MHPFKFLYIPSAIQKIVKKTWRPHQLNRLSLITILLYFSIQTITAAPGTKAIVKDTAATAITRIHNQTRYIQKTDSLKLYSATDTLIRYVGRIDFAHPELARFWNPGIYLSLYFKGSSCKVILQDQVQYGVQHNYIEIVLDGKRKRIRLNHQTDTLTIATELSAGTHHLIICKDTESNIGYISIAGILCQALLPNQDLKNGEKYLIECFGDSITCGASSDLSGVPCGQGRWEDQHNAYMSYGPSLARMLHADWIITAVSGIGLIHSCCGLKITLPEVYDKLALSPDSINWNFQKYQPDLATICLGQNDGLQDMNQFCAAYVDFIQKLRLHYPKTTFVLLTSPMADTALSHFLQSAIVKVEDALKNKGEHNTYHYFFKNRYNGGCDGHPTTREHQKIATELFVFIQNILRTKIIPS</sequence>
<dbReference type="Gene3D" id="2.60.120.260">
    <property type="entry name" value="Galactose-binding domain-like"/>
    <property type="match status" value="1"/>
</dbReference>
<dbReference type="KEGG" id="agi:FSB73_16950"/>
<evidence type="ECO:0000313" key="4">
    <source>
        <dbReference type="Proteomes" id="UP000321291"/>
    </source>
</evidence>
<dbReference type="AlphaFoldDB" id="A0A5B8VS56"/>
<feature type="domain" description="SGNH hydrolase-type esterase" evidence="1">
    <location>
        <begin position="208"/>
        <end position="370"/>
    </location>
</feature>
<dbReference type="PANTHER" id="PTHR37834">
    <property type="entry name" value="GDSL-LIKE LIPASE/ACYLHYDROLASE DOMAIN PROTEIN (AFU_ORTHOLOGUE AFUA_2G00620)"/>
    <property type="match status" value="1"/>
</dbReference>
<dbReference type="OrthoDB" id="9801375at2"/>
<protein>
    <submittedName>
        <fullName evidence="3">Acetyl xylan esterase</fullName>
    </submittedName>
</protein>
<dbReference type="Proteomes" id="UP000321291">
    <property type="component" value="Chromosome"/>
</dbReference>
<dbReference type="Pfam" id="PF17996">
    <property type="entry name" value="CE2_N"/>
    <property type="match status" value="1"/>
</dbReference>
<gene>
    <name evidence="3" type="ORF">FSB73_16950</name>
</gene>
<dbReference type="InterPro" id="IPR052762">
    <property type="entry name" value="PCW_deacetylase/CE"/>
</dbReference>
<evidence type="ECO:0000259" key="1">
    <source>
        <dbReference type="Pfam" id="PF13472"/>
    </source>
</evidence>
<evidence type="ECO:0000313" key="3">
    <source>
        <dbReference type="EMBL" id="QEC73118.1"/>
    </source>
</evidence>
<dbReference type="RefSeq" id="WP_146784868.1">
    <property type="nucleotide sequence ID" value="NZ_CP042434.1"/>
</dbReference>
<keyword evidence="4" id="KW-1185">Reference proteome</keyword>
<feature type="domain" description="Carbohydrate esterase 2 N-terminal" evidence="2">
    <location>
        <begin position="89"/>
        <end position="190"/>
    </location>
</feature>
<dbReference type="InterPro" id="IPR040794">
    <property type="entry name" value="CE2_N"/>
</dbReference>
<dbReference type="InterPro" id="IPR013830">
    <property type="entry name" value="SGNH_hydro"/>
</dbReference>
<organism evidence="3 4">
    <name type="scientific">Arachidicoccus ginsenosidivorans</name>
    <dbReference type="NCBI Taxonomy" id="496057"/>
    <lineage>
        <taxon>Bacteria</taxon>
        <taxon>Pseudomonadati</taxon>
        <taxon>Bacteroidota</taxon>
        <taxon>Chitinophagia</taxon>
        <taxon>Chitinophagales</taxon>
        <taxon>Chitinophagaceae</taxon>
        <taxon>Arachidicoccus</taxon>
    </lineage>
</organism>
<evidence type="ECO:0000259" key="2">
    <source>
        <dbReference type="Pfam" id="PF17996"/>
    </source>
</evidence>